<feature type="region of interest" description="Disordered" evidence="2">
    <location>
        <begin position="1"/>
        <end position="135"/>
    </location>
</feature>
<evidence type="ECO:0000313" key="5">
    <source>
        <dbReference type="Proteomes" id="UP001487740"/>
    </source>
</evidence>
<feature type="compositionally biased region" description="Acidic residues" evidence="2">
    <location>
        <begin position="59"/>
        <end position="69"/>
    </location>
</feature>
<proteinExistence type="predicted"/>
<evidence type="ECO:0000313" key="4">
    <source>
        <dbReference type="EMBL" id="KAK8396622.1"/>
    </source>
</evidence>
<feature type="DNA-binding region" description="HMG box" evidence="1">
    <location>
        <begin position="174"/>
        <end position="233"/>
    </location>
</feature>
<dbReference type="Pfam" id="PF00505">
    <property type="entry name" value="HMG_box"/>
    <property type="match status" value="1"/>
</dbReference>
<evidence type="ECO:0000256" key="1">
    <source>
        <dbReference type="PROSITE-ProRule" id="PRU00267"/>
    </source>
</evidence>
<keyword evidence="1" id="KW-0539">Nucleus</keyword>
<evidence type="ECO:0000256" key="2">
    <source>
        <dbReference type="SAM" id="MobiDB-lite"/>
    </source>
</evidence>
<dbReference type="InterPro" id="IPR042477">
    <property type="entry name" value="HMGXB4"/>
</dbReference>
<dbReference type="InterPro" id="IPR036910">
    <property type="entry name" value="HMG_box_dom_sf"/>
</dbReference>
<dbReference type="GO" id="GO:0003677">
    <property type="term" value="F:DNA binding"/>
    <property type="evidence" value="ECO:0007669"/>
    <property type="project" value="UniProtKB-UniRule"/>
</dbReference>
<evidence type="ECO:0000259" key="3">
    <source>
        <dbReference type="PROSITE" id="PS50118"/>
    </source>
</evidence>
<feature type="compositionally biased region" description="Basic residues" evidence="2">
    <location>
        <begin position="469"/>
        <end position="478"/>
    </location>
</feature>
<dbReference type="SMART" id="SM00398">
    <property type="entry name" value="HMG"/>
    <property type="match status" value="1"/>
</dbReference>
<dbReference type="CDD" id="cd00084">
    <property type="entry name" value="HMG-box_SF"/>
    <property type="match status" value="1"/>
</dbReference>
<gene>
    <name evidence="4" type="ORF">O3P69_004953</name>
</gene>
<dbReference type="SUPFAM" id="SSF47095">
    <property type="entry name" value="HMG-box"/>
    <property type="match status" value="1"/>
</dbReference>
<dbReference type="InterPro" id="IPR009071">
    <property type="entry name" value="HMG_box_dom"/>
</dbReference>
<dbReference type="PANTHER" id="PTHR46584:SF1">
    <property type="entry name" value="HMG DOMAIN-CONTAINING PROTEIN 4"/>
    <property type="match status" value="1"/>
</dbReference>
<comment type="caution">
    <text evidence="4">The sequence shown here is derived from an EMBL/GenBank/DDBJ whole genome shotgun (WGS) entry which is preliminary data.</text>
</comment>
<dbReference type="AlphaFoldDB" id="A0AAW0UD67"/>
<dbReference type="Proteomes" id="UP001487740">
    <property type="component" value="Unassembled WGS sequence"/>
</dbReference>
<protein>
    <recommendedName>
        <fullName evidence="3">HMG box domain-containing protein</fullName>
    </recommendedName>
</protein>
<feature type="compositionally biased region" description="Pro residues" evidence="2">
    <location>
        <begin position="266"/>
        <end position="280"/>
    </location>
</feature>
<feature type="region of interest" description="Disordered" evidence="2">
    <location>
        <begin position="463"/>
        <end position="497"/>
    </location>
</feature>
<sequence length="1191" mass="134106">MDSPIKSKSSEATGISRSGRVRKKSSKLTDFESPDEIDTRFKRRTDRPQKVVTPKALSEDSDSFLDEEIIDVKDEPLEVEEWGEEPEEEEEGDEEEEEEEEGVGGEETGGDGGLPEYTDPLQVDEDSTDVSRETSNYTQAQSLYFSEKQGKKSIVMKGGQVVVRRKKAQRKDKGKSRFTAYMLWAREVRPGIIQANPNMDFSAVNKRLGELWALVPTTQKYNWKRRAKRLAAKGNQKGGLISTGRPSRPPPPARANLINKGGVKPAPRPDPNPAPPPPTPATQGTGHHRHPGQKVTKSQGKRRQPPESPAATSGKRLDECSSLLSAQFLFPVSSPVQRKKHTNETSCKKSAFMYKEEGLRECLQFSPAKSPGSAHIPILGKKYDKVEEELDFYIQKGRRCKPVSRKDEAEQVEGTVERRGSRKAKRVKQVNWKSEEMLEDLNFLVTKSSDSPSNKPLMITTVTDGSSTSKHKPNKLHKQTTTVRGGTCSSTNSPKPSSPSKCCSVAVGVTSFTVNDIFQDLFVDWFKCPYCPLTLAQAVSCVLHKQLTEEKASLLYCISPTRLSVCLSRIFKLQRMFKKSNKYYSLLEQMRLYSTSDSVIEWLLRMRRMGRPPVKNDVNQVTCYQGNKGQKAVTSLESFLLMYGEKNLSFEEWVILSPFAATQWHNNFHEHVYIRCGMTPSELLTSKNGIRVFTSAEVLVSLGDVSREVTIIRGRSNLYCLTRQSTGVSRAILTFSAAGQFHPPTILQKGYELPHWALTEENVDLMASSDGRLDPLVFLGWLRNFEQRLTEADVPRPVVLFVHGHAAHGSPAVESFCCTKGIILHSHHHSPINFMDPFIHLLSPLLHHFGHTQEQLTTLTGTHLLPDYLLPSILADAWTQVSKENLASKAFQSSGLVPYDDSKCFTGFKESIQMAAFPPLMLNPIKNYFPSGDLSEEIPFETEPQICSTYHLQTLDICNKSIYHVEHGRGENTCKRSSCKRLEDRENETDADQIHDPLYITPNPVFDQSIREFGKVIHIHSDSANVESFIGHSLENSPEGELDELPLSCEIQEPVIWPELSPTSFHTHQHIKTESDLTFNLVPAESSKENLPDNQPHVKGYLQLACSLTDLESPKQDQPEFEIKTERLTPERVSPDQIDNVSWIKEEMEEPTKAWELQNNSEEDSQIQNLLEKQSPTLETVFINVETDNLE</sequence>
<keyword evidence="5" id="KW-1185">Reference proteome</keyword>
<dbReference type="Gene3D" id="1.10.30.10">
    <property type="entry name" value="High mobility group box domain"/>
    <property type="match status" value="1"/>
</dbReference>
<dbReference type="GO" id="GO:0005634">
    <property type="term" value="C:nucleus"/>
    <property type="evidence" value="ECO:0007669"/>
    <property type="project" value="UniProtKB-UniRule"/>
</dbReference>
<feature type="compositionally biased region" description="Acidic residues" evidence="2">
    <location>
        <begin position="77"/>
        <end position="104"/>
    </location>
</feature>
<dbReference type="EMBL" id="JARAKH010000015">
    <property type="protein sequence ID" value="KAK8396622.1"/>
    <property type="molecule type" value="Genomic_DNA"/>
</dbReference>
<feature type="compositionally biased region" description="Low complexity" evidence="2">
    <location>
        <begin position="487"/>
        <end position="497"/>
    </location>
</feature>
<feature type="domain" description="HMG box" evidence="3">
    <location>
        <begin position="174"/>
        <end position="233"/>
    </location>
</feature>
<reference evidence="4 5" key="1">
    <citation type="submission" date="2023-03" db="EMBL/GenBank/DDBJ databases">
        <title>High-quality genome of Scylla paramamosain provides insights in environmental adaptation.</title>
        <authorList>
            <person name="Zhang L."/>
        </authorList>
    </citation>
    <scope>NUCLEOTIDE SEQUENCE [LARGE SCALE GENOMIC DNA]</scope>
    <source>
        <strain evidence="4">LZ_2023a</strain>
        <tissue evidence="4">Muscle</tissue>
    </source>
</reference>
<dbReference type="PANTHER" id="PTHR46584">
    <property type="entry name" value="HMG DOMAIN-CONTAINING PROTEIN 4"/>
    <property type="match status" value="1"/>
</dbReference>
<feature type="region of interest" description="Disordered" evidence="2">
    <location>
        <begin position="230"/>
        <end position="316"/>
    </location>
</feature>
<accession>A0AAW0UD67</accession>
<dbReference type="PROSITE" id="PS50118">
    <property type="entry name" value="HMG_BOX_2"/>
    <property type="match status" value="1"/>
</dbReference>
<feature type="compositionally biased region" description="Polar residues" evidence="2">
    <location>
        <begin position="1"/>
        <end position="15"/>
    </location>
</feature>
<name>A0AAW0UD67_SCYPA</name>
<keyword evidence="1" id="KW-0238">DNA-binding</keyword>
<organism evidence="4 5">
    <name type="scientific">Scylla paramamosain</name>
    <name type="common">Mud crab</name>
    <dbReference type="NCBI Taxonomy" id="85552"/>
    <lineage>
        <taxon>Eukaryota</taxon>
        <taxon>Metazoa</taxon>
        <taxon>Ecdysozoa</taxon>
        <taxon>Arthropoda</taxon>
        <taxon>Crustacea</taxon>
        <taxon>Multicrustacea</taxon>
        <taxon>Malacostraca</taxon>
        <taxon>Eumalacostraca</taxon>
        <taxon>Eucarida</taxon>
        <taxon>Decapoda</taxon>
        <taxon>Pleocyemata</taxon>
        <taxon>Brachyura</taxon>
        <taxon>Eubrachyura</taxon>
        <taxon>Portunoidea</taxon>
        <taxon>Portunidae</taxon>
        <taxon>Portuninae</taxon>
        <taxon>Scylla</taxon>
    </lineage>
</organism>